<dbReference type="PIRSF" id="PIRSF039123">
    <property type="entry name" value="Diphthamide_synthase"/>
    <property type="match status" value="1"/>
</dbReference>
<dbReference type="InterPro" id="IPR030662">
    <property type="entry name" value="DPH6/MJ0570"/>
</dbReference>
<dbReference type="PANTHER" id="PTHR12196:SF2">
    <property type="entry name" value="DIPHTHINE--AMMONIA LIGASE"/>
    <property type="match status" value="1"/>
</dbReference>
<dbReference type="GO" id="GO:0017178">
    <property type="term" value="F:diphthine-ammonia ligase activity"/>
    <property type="evidence" value="ECO:0007669"/>
    <property type="project" value="TreeGrafter"/>
</dbReference>
<dbReference type="OrthoDB" id="3572539at2"/>
<protein>
    <recommendedName>
        <fullName evidence="1">Diphthamide synthase domain-containing protein</fullName>
    </recommendedName>
</protein>
<dbReference type="InterPro" id="IPR002761">
    <property type="entry name" value="Diphthami_syn_dom"/>
</dbReference>
<evidence type="ECO:0000313" key="2">
    <source>
        <dbReference type="EMBL" id="PJZ71414.1"/>
    </source>
</evidence>
<dbReference type="RefSeq" id="WP_100712388.1">
    <property type="nucleotide sequence ID" value="NZ_NPDY01000001.1"/>
</dbReference>
<proteinExistence type="predicted"/>
<organism evidence="3 5">
    <name type="scientific">Leptospira perolatii</name>
    <dbReference type="NCBI Taxonomy" id="2023191"/>
    <lineage>
        <taxon>Bacteria</taxon>
        <taxon>Pseudomonadati</taxon>
        <taxon>Spirochaetota</taxon>
        <taxon>Spirochaetia</taxon>
        <taxon>Leptospirales</taxon>
        <taxon>Leptospiraceae</taxon>
        <taxon>Leptospira</taxon>
    </lineage>
</organism>
<dbReference type="EMBL" id="NPDZ01000001">
    <property type="protein sequence ID" value="PJZ74948.1"/>
    <property type="molecule type" value="Genomic_DNA"/>
</dbReference>
<comment type="caution">
    <text evidence="3">The sequence shown here is derived from an EMBL/GenBank/DDBJ whole genome shotgun (WGS) entry which is preliminary data.</text>
</comment>
<dbReference type="AlphaFoldDB" id="A0A2M9ZS77"/>
<dbReference type="Pfam" id="PF01902">
    <property type="entry name" value="Diphthami_syn_2"/>
    <property type="match status" value="1"/>
</dbReference>
<keyword evidence="4" id="KW-1185">Reference proteome</keyword>
<name>A0A2M9ZS77_9LEPT</name>
<dbReference type="EMBL" id="NPDY01000001">
    <property type="protein sequence ID" value="PJZ71414.1"/>
    <property type="molecule type" value="Genomic_DNA"/>
</dbReference>
<evidence type="ECO:0000259" key="1">
    <source>
        <dbReference type="Pfam" id="PF01902"/>
    </source>
</evidence>
<accession>A0A2M9ZS77</accession>
<dbReference type="SUPFAM" id="SSF52402">
    <property type="entry name" value="Adenine nucleotide alpha hydrolases-like"/>
    <property type="match status" value="1"/>
</dbReference>
<evidence type="ECO:0000313" key="3">
    <source>
        <dbReference type="EMBL" id="PJZ74948.1"/>
    </source>
</evidence>
<evidence type="ECO:0000313" key="5">
    <source>
        <dbReference type="Proteomes" id="UP000231990"/>
    </source>
</evidence>
<dbReference type="Proteomes" id="UP000231990">
    <property type="component" value="Unassembled WGS sequence"/>
</dbReference>
<gene>
    <name evidence="2" type="ORF">CH360_02635</name>
    <name evidence="3" type="ORF">CH373_02635</name>
</gene>
<dbReference type="Proteomes" id="UP000231962">
    <property type="component" value="Unassembled WGS sequence"/>
</dbReference>
<evidence type="ECO:0000313" key="4">
    <source>
        <dbReference type="Proteomes" id="UP000231962"/>
    </source>
</evidence>
<dbReference type="InterPro" id="IPR014729">
    <property type="entry name" value="Rossmann-like_a/b/a_fold"/>
</dbReference>
<dbReference type="PANTHER" id="PTHR12196">
    <property type="entry name" value="DOMAIN OF UNKNOWN FUNCTION 71 DUF71 -CONTAINING PROTEIN"/>
    <property type="match status" value="1"/>
</dbReference>
<sequence length="227" mass="25426">MKHTPERIPSIKNEPFFSSWSGGKDSCLALYKAILGGGVPKLLISMMIESGDRSRSHGLHIDVLLKQAESLGVPLRATLTSWAHYEENFISSVKEVQQRGIQFGVFGDIDVEENRQWVWNACEKANVEAVHPLWKRPRKELLDEFLSSGFKAKIVAVRDGVLDKKFLGAELNQQTISDLVDSGIDPSGENGEYHTVVMDGPIFQFPIRLEAGEKLLKDGVWFQDFAI</sequence>
<dbReference type="GO" id="GO:0017183">
    <property type="term" value="P:protein histidyl modification to diphthamide"/>
    <property type="evidence" value="ECO:0007669"/>
    <property type="project" value="TreeGrafter"/>
</dbReference>
<feature type="domain" description="Diphthamide synthase" evidence="1">
    <location>
        <begin position="20"/>
        <end position="223"/>
    </location>
</feature>
<reference evidence="4 5" key="1">
    <citation type="submission" date="2017-07" db="EMBL/GenBank/DDBJ databases">
        <title>Leptospira spp. isolated from tropical soils.</title>
        <authorList>
            <person name="Thibeaux R."/>
            <person name="Iraola G."/>
            <person name="Ferres I."/>
            <person name="Bierque E."/>
            <person name="Girault D."/>
            <person name="Soupe-Gilbert M.-E."/>
            <person name="Picardeau M."/>
            <person name="Goarant C."/>
        </authorList>
    </citation>
    <scope>NUCLEOTIDE SEQUENCE [LARGE SCALE GENOMIC DNA]</scope>
    <source>
        <strain evidence="3 5">FH1-B-B1</strain>
        <strain evidence="2 4">FH1-B-C1</strain>
    </source>
</reference>
<dbReference type="Gene3D" id="3.90.1490.10">
    <property type="entry name" value="putative n-type atp pyrophosphatase, domain 2"/>
    <property type="match status" value="1"/>
</dbReference>
<dbReference type="CDD" id="cd01994">
    <property type="entry name" value="AANH_PF0828-like"/>
    <property type="match status" value="1"/>
</dbReference>
<dbReference type="NCBIfam" id="TIGR00290">
    <property type="entry name" value="MJ0570_dom"/>
    <property type="match status" value="1"/>
</dbReference>
<dbReference type="Gene3D" id="3.40.50.620">
    <property type="entry name" value="HUPs"/>
    <property type="match status" value="1"/>
</dbReference>